<evidence type="ECO:0000256" key="4">
    <source>
        <dbReference type="ARBA" id="ARBA00022475"/>
    </source>
</evidence>
<feature type="transmembrane region" description="Helical" evidence="8">
    <location>
        <begin position="438"/>
        <end position="457"/>
    </location>
</feature>
<dbReference type="PANTHER" id="PTHR30330">
    <property type="entry name" value="AGSS FAMILY TRANSPORTER, SODIUM-ALANINE"/>
    <property type="match status" value="1"/>
</dbReference>
<feature type="transmembrane region" description="Helical" evidence="8">
    <location>
        <begin position="104"/>
        <end position="127"/>
    </location>
</feature>
<comment type="similarity">
    <text evidence="2 8">Belongs to the alanine or glycine:cation symporter (AGCS) (TC 2.A.25) family.</text>
</comment>
<feature type="transmembrane region" description="Helical" evidence="8">
    <location>
        <begin position="318"/>
        <end position="339"/>
    </location>
</feature>
<feature type="transmembrane region" description="Helical" evidence="8">
    <location>
        <begin position="413"/>
        <end position="432"/>
    </location>
</feature>
<feature type="transmembrane region" description="Helical" evidence="8">
    <location>
        <begin position="258"/>
        <end position="281"/>
    </location>
</feature>
<evidence type="ECO:0000313" key="10">
    <source>
        <dbReference type="Proteomes" id="UP001072034"/>
    </source>
</evidence>
<feature type="transmembrane region" description="Helical" evidence="8">
    <location>
        <begin position="72"/>
        <end position="98"/>
    </location>
</feature>
<dbReference type="EMBL" id="JAPTMY010000053">
    <property type="protein sequence ID" value="MCZ0859433.1"/>
    <property type="molecule type" value="Genomic_DNA"/>
</dbReference>
<protein>
    <submittedName>
        <fullName evidence="9">Alanine/glycine:cation symporter family protein</fullName>
    </submittedName>
</protein>
<feature type="transmembrane region" description="Helical" evidence="8">
    <location>
        <begin position="23"/>
        <end position="42"/>
    </location>
</feature>
<dbReference type="PROSITE" id="PS00873">
    <property type="entry name" value="NA_ALANINE_SYMP"/>
    <property type="match status" value="1"/>
</dbReference>
<keyword evidence="5 8" id="KW-0812">Transmembrane</keyword>
<dbReference type="RefSeq" id="WP_268918643.1">
    <property type="nucleotide sequence ID" value="NZ_CP124548.1"/>
</dbReference>
<keyword evidence="3 8" id="KW-0813">Transport</keyword>
<keyword evidence="4 8" id="KW-1003">Cell membrane</keyword>
<feature type="transmembrane region" description="Helical" evidence="8">
    <location>
        <begin position="227"/>
        <end position="246"/>
    </location>
</feature>
<evidence type="ECO:0000256" key="7">
    <source>
        <dbReference type="ARBA" id="ARBA00023136"/>
    </source>
</evidence>
<sequence>MPIALPALTGADLTQDLSAFEELVSGKILIWVLLGAGLYLTIRTRGVQMRLFSRAVHLVARSRHQRGSLSSFQAFVIGLGGRVGTGNIAGVALAVTLGGPGALFWMWVVALLGMATSFAESTLAQVFKVRGSDAIFRGGPAYYMQRGLGLRGGRRLSRLGRGMGVVFAAMLVFSYGLIFPMVQSNTIALTLQEGHGVGTIVTAIGLMAITAPILLAGMRVVARVTEWLVPLMALAYLGVVLVVIIVSAPRVPGVLVDIVAGALHLRAGLAGTAGGFFATFLNGTKRGLFSNEAGQGSSPNGAATADVAHPVTQGLIQALGVFIDTIVICTATGLTVLLASPQVYTPGVEPEWAETTLVQHALADALPGGWVVGFMTFVVFTFAYSSVLGYSAFAEINVSYLGGGRAASIALRLAMTAATGLGAVVALELAWVMADIALALMTILNLIAVLWLSRWVLAALRDYDGQRARGVAEPAFVAPDNPLLPGGLPGHVWTAERAAARVASLDEA</sequence>
<evidence type="ECO:0000256" key="1">
    <source>
        <dbReference type="ARBA" id="ARBA00004651"/>
    </source>
</evidence>
<reference evidence="9" key="1">
    <citation type="submission" date="2022-10" db="EMBL/GenBank/DDBJ databases">
        <title>Genome sequence of Actinomyces israelii ATCC 10048.</title>
        <authorList>
            <person name="Watt R.M."/>
            <person name="Tong W.M."/>
        </authorList>
    </citation>
    <scope>NUCLEOTIDE SEQUENCE</scope>
    <source>
        <strain evidence="9">ATCC 10048</strain>
    </source>
</reference>
<keyword evidence="10" id="KW-1185">Reference proteome</keyword>
<evidence type="ECO:0000256" key="5">
    <source>
        <dbReference type="ARBA" id="ARBA00022692"/>
    </source>
</evidence>
<evidence type="ECO:0000313" key="9">
    <source>
        <dbReference type="EMBL" id="MCZ0859433.1"/>
    </source>
</evidence>
<comment type="caution">
    <text evidence="9">The sequence shown here is derived from an EMBL/GenBank/DDBJ whole genome shotgun (WGS) entry which is preliminary data.</text>
</comment>
<dbReference type="Proteomes" id="UP001072034">
    <property type="component" value="Unassembled WGS sequence"/>
</dbReference>
<dbReference type="Pfam" id="PF01235">
    <property type="entry name" value="Na_Ala_symp"/>
    <property type="match status" value="1"/>
</dbReference>
<evidence type="ECO:0000256" key="8">
    <source>
        <dbReference type="RuleBase" id="RU363064"/>
    </source>
</evidence>
<dbReference type="PRINTS" id="PR00175">
    <property type="entry name" value="NAALASMPORT"/>
</dbReference>
<feature type="transmembrane region" description="Helical" evidence="8">
    <location>
        <begin position="370"/>
        <end position="393"/>
    </location>
</feature>
<keyword evidence="6 8" id="KW-1133">Transmembrane helix</keyword>
<proteinExistence type="inferred from homology"/>
<evidence type="ECO:0000256" key="3">
    <source>
        <dbReference type="ARBA" id="ARBA00022448"/>
    </source>
</evidence>
<keyword evidence="8" id="KW-0769">Symport</keyword>
<dbReference type="PANTHER" id="PTHR30330:SF1">
    <property type="entry name" value="AMINO-ACID CARRIER PROTEIN ALST"/>
    <property type="match status" value="1"/>
</dbReference>
<gene>
    <name evidence="9" type="ORF">OHJ16_15470</name>
</gene>
<feature type="transmembrane region" description="Helical" evidence="8">
    <location>
        <begin position="163"/>
        <end position="182"/>
    </location>
</feature>
<dbReference type="InterPro" id="IPR001463">
    <property type="entry name" value="Na/Ala_symport"/>
</dbReference>
<evidence type="ECO:0000256" key="6">
    <source>
        <dbReference type="ARBA" id="ARBA00022989"/>
    </source>
</evidence>
<name>A0ABT4ICH0_9ACTO</name>
<evidence type="ECO:0000256" key="2">
    <source>
        <dbReference type="ARBA" id="ARBA00009261"/>
    </source>
</evidence>
<feature type="transmembrane region" description="Helical" evidence="8">
    <location>
        <begin position="194"/>
        <end position="215"/>
    </location>
</feature>
<accession>A0ABT4ICH0</accession>
<dbReference type="NCBIfam" id="TIGR00835">
    <property type="entry name" value="agcS"/>
    <property type="match status" value="1"/>
</dbReference>
<organism evidence="9 10">
    <name type="scientific">Actinomyces israelii</name>
    <dbReference type="NCBI Taxonomy" id="1659"/>
    <lineage>
        <taxon>Bacteria</taxon>
        <taxon>Bacillati</taxon>
        <taxon>Actinomycetota</taxon>
        <taxon>Actinomycetes</taxon>
        <taxon>Actinomycetales</taxon>
        <taxon>Actinomycetaceae</taxon>
        <taxon>Actinomyces</taxon>
    </lineage>
</organism>
<comment type="subcellular location">
    <subcellularLocation>
        <location evidence="1 8">Cell membrane</location>
        <topology evidence="1 8">Multi-pass membrane protein</topology>
    </subcellularLocation>
</comment>
<keyword evidence="7 8" id="KW-0472">Membrane</keyword>